<dbReference type="InterPro" id="IPR039420">
    <property type="entry name" value="WalR-like"/>
</dbReference>
<gene>
    <name evidence="4" type="ORF">J2I47_10895</name>
</gene>
<dbReference type="GO" id="GO:0000156">
    <property type="term" value="F:phosphorelay response regulator activity"/>
    <property type="evidence" value="ECO:0007669"/>
    <property type="project" value="TreeGrafter"/>
</dbReference>
<evidence type="ECO:0000313" key="5">
    <source>
        <dbReference type="Proteomes" id="UP000664034"/>
    </source>
</evidence>
<name>A0A939GIH3_9BACT</name>
<comment type="caution">
    <text evidence="4">The sequence shown here is derived from an EMBL/GenBank/DDBJ whole genome shotgun (WGS) entry which is preliminary data.</text>
</comment>
<dbReference type="PANTHER" id="PTHR48111">
    <property type="entry name" value="REGULATOR OF RPOS"/>
    <property type="match status" value="1"/>
</dbReference>
<dbReference type="AlphaFoldDB" id="A0A939GIH3"/>
<dbReference type="Gene3D" id="2.40.50.1020">
    <property type="entry name" value="LytTr DNA-binding domain"/>
    <property type="match status" value="1"/>
</dbReference>
<dbReference type="SUPFAM" id="SSF52172">
    <property type="entry name" value="CheY-like"/>
    <property type="match status" value="1"/>
</dbReference>
<reference evidence="4" key="1">
    <citation type="submission" date="2021-03" db="EMBL/GenBank/DDBJ databases">
        <title>Fibrella sp. HMF5335 genome sequencing and assembly.</title>
        <authorList>
            <person name="Kang H."/>
            <person name="Kim H."/>
            <person name="Bae S."/>
            <person name="Joh K."/>
        </authorList>
    </citation>
    <scope>NUCLEOTIDE SEQUENCE</scope>
    <source>
        <strain evidence="4">HMF5335</strain>
    </source>
</reference>
<evidence type="ECO:0000256" key="1">
    <source>
        <dbReference type="ARBA" id="ARBA00023125"/>
    </source>
</evidence>
<proteinExistence type="predicted"/>
<dbReference type="SMART" id="SM00448">
    <property type="entry name" value="REC"/>
    <property type="match status" value="1"/>
</dbReference>
<dbReference type="RefSeq" id="WP_207364604.1">
    <property type="nucleotide sequence ID" value="NZ_JAFMYV010000004.1"/>
</dbReference>
<dbReference type="GO" id="GO:0000976">
    <property type="term" value="F:transcription cis-regulatory region binding"/>
    <property type="evidence" value="ECO:0007669"/>
    <property type="project" value="TreeGrafter"/>
</dbReference>
<keyword evidence="2" id="KW-0597">Phosphoprotein</keyword>
<accession>A0A939GIH3</accession>
<dbReference type="EMBL" id="JAFMYV010000004">
    <property type="protein sequence ID" value="MBO0937052.1"/>
    <property type="molecule type" value="Genomic_DNA"/>
</dbReference>
<dbReference type="PROSITE" id="PS50110">
    <property type="entry name" value="RESPONSE_REGULATORY"/>
    <property type="match status" value="1"/>
</dbReference>
<sequence>MTILLIEDEPLVGKQLLKLVSQLEPAATLVGPLTSVQQVVEYLTHHRPDLVIADIQLADGVSFEAFRQVGLNTPVIFTTAYDEYAIRAFKLNSIDYLLKPIDPDELRAALAKFHRWQPSGADFADQFRVFLNQVAGVSPTPTYKRRFMAHHLRQIVPIPQEQVACFCRDELIFLHTADGQKLVTDYRTLDEVEELADPAQFFRANRQYLIGLEAISGYETHYTGKLIIRLKAPNNRLELAISKEKATAFRQWFEGNTASGLVR</sequence>
<feature type="modified residue" description="4-aspartylphosphate" evidence="2">
    <location>
        <position position="54"/>
    </location>
</feature>
<evidence type="ECO:0000313" key="4">
    <source>
        <dbReference type="EMBL" id="MBO0937052.1"/>
    </source>
</evidence>
<evidence type="ECO:0000259" key="3">
    <source>
        <dbReference type="PROSITE" id="PS50110"/>
    </source>
</evidence>
<dbReference type="Gene3D" id="3.40.50.2300">
    <property type="match status" value="1"/>
</dbReference>
<evidence type="ECO:0000256" key="2">
    <source>
        <dbReference type="PROSITE-ProRule" id="PRU00169"/>
    </source>
</evidence>
<dbReference type="GO" id="GO:0005829">
    <property type="term" value="C:cytosol"/>
    <property type="evidence" value="ECO:0007669"/>
    <property type="project" value="TreeGrafter"/>
</dbReference>
<keyword evidence="5" id="KW-1185">Reference proteome</keyword>
<dbReference type="Pfam" id="PF00072">
    <property type="entry name" value="Response_reg"/>
    <property type="match status" value="1"/>
</dbReference>
<dbReference type="InterPro" id="IPR011006">
    <property type="entry name" value="CheY-like_superfamily"/>
</dbReference>
<protein>
    <submittedName>
        <fullName evidence="4">Response regulator transcription factor</fullName>
    </submittedName>
</protein>
<dbReference type="Pfam" id="PF04397">
    <property type="entry name" value="LytTR"/>
    <property type="match status" value="1"/>
</dbReference>
<dbReference type="GO" id="GO:0006355">
    <property type="term" value="P:regulation of DNA-templated transcription"/>
    <property type="evidence" value="ECO:0007669"/>
    <property type="project" value="TreeGrafter"/>
</dbReference>
<feature type="domain" description="Response regulatory" evidence="3">
    <location>
        <begin position="2"/>
        <end position="114"/>
    </location>
</feature>
<dbReference type="GO" id="GO:0032993">
    <property type="term" value="C:protein-DNA complex"/>
    <property type="evidence" value="ECO:0007669"/>
    <property type="project" value="TreeGrafter"/>
</dbReference>
<organism evidence="4 5">
    <name type="scientific">Fibrella rubiginis</name>
    <dbReference type="NCBI Taxonomy" id="2817060"/>
    <lineage>
        <taxon>Bacteria</taxon>
        <taxon>Pseudomonadati</taxon>
        <taxon>Bacteroidota</taxon>
        <taxon>Cytophagia</taxon>
        <taxon>Cytophagales</taxon>
        <taxon>Spirosomataceae</taxon>
        <taxon>Fibrella</taxon>
    </lineage>
</organism>
<dbReference type="PANTHER" id="PTHR48111:SF69">
    <property type="entry name" value="RESPONSE REGULATOR RECEIVER"/>
    <property type="match status" value="1"/>
</dbReference>
<dbReference type="Proteomes" id="UP000664034">
    <property type="component" value="Unassembled WGS sequence"/>
</dbReference>
<keyword evidence="1" id="KW-0238">DNA-binding</keyword>
<dbReference type="SMART" id="SM00850">
    <property type="entry name" value="LytTR"/>
    <property type="match status" value="1"/>
</dbReference>
<dbReference type="InterPro" id="IPR007492">
    <property type="entry name" value="LytTR_DNA-bd_dom"/>
</dbReference>
<dbReference type="InterPro" id="IPR001789">
    <property type="entry name" value="Sig_transdc_resp-reg_receiver"/>
</dbReference>